<comment type="caution">
    <text evidence="1">The sequence shown here is derived from an EMBL/GenBank/DDBJ whole genome shotgun (WGS) entry which is preliminary data.</text>
</comment>
<dbReference type="EMBL" id="VIBQ01000074">
    <property type="protein sequence ID" value="KAB8616649.1"/>
    <property type="molecule type" value="Genomic_DNA"/>
</dbReference>
<keyword evidence="2" id="KW-1185">Reference proteome</keyword>
<protein>
    <submittedName>
        <fullName evidence="1">Uncharacterized protein</fullName>
    </submittedName>
</protein>
<name>A0A5N6L2L4_9ROSI</name>
<evidence type="ECO:0000313" key="2">
    <source>
        <dbReference type="Proteomes" id="UP000327013"/>
    </source>
</evidence>
<dbReference type="AlphaFoldDB" id="A0A5N6L2L4"/>
<accession>A0A5N6L2L4</accession>
<gene>
    <name evidence="1" type="ORF">FH972_025984</name>
</gene>
<sequence>MHATSYARGSRGYDGYLGQHINTNNVYRLGRHYPRNANHLMRVATLSTRRVLSRDRRWLVVREPHRSGICLPRGSFVAF</sequence>
<reference evidence="1 2" key="1">
    <citation type="submission" date="2019-06" db="EMBL/GenBank/DDBJ databases">
        <title>A chromosomal-level reference genome of Carpinus fangiana (Coryloideae, Betulaceae).</title>
        <authorList>
            <person name="Yang X."/>
            <person name="Wang Z."/>
            <person name="Zhang L."/>
            <person name="Hao G."/>
            <person name="Liu J."/>
            <person name="Yang Y."/>
        </authorList>
    </citation>
    <scope>NUCLEOTIDE SEQUENCE [LARGE SCALE GENOMIC DNA]</scope>
    <source>
        <strain evidence="1">Cfa_2016G</strain>
        <tissue evidence="1">Leaf</tissue>
    </source>
</reference>
<organism evidence="1 2">
    <name type="scientific">Carpinus fangiana</name>
    <dbReference type="NCBI Taxonomy" id="176857"/>
    <lineage>
        <taxon>Eukaryota</taxon>
        <taxon>Viridiplantae</taxon>
        <taxon>Streptophyta</taxon>
        <taxon>Embryophyta</taxon>
        <taxon>Tracheophyta</taxon>
        <taxon>Spermatophyta</taxon>
        <taxon>Magnoliopsida</taxon>
        <taxon>eudicotyledons</taxon>
        <taxon>Gunneridae</taxon>
        <taxon>Pentapetalae</taxon>
        <taxon>rosids</taxon>
        <taxon>fabids</taxon>
        <taxon>Fagales</taxon>
        <taxon>Betulaceae</taxon>
        <taxon>Carpinus</taxon>
    </lineage>
</organism>
<dbReference type="Proteomes" id="UP000327013">
    <property type="component" value="Unassembled WGS sequence"/>
</dbReference>
<evidence type="ECO:0000313" key="1">
    <source>
        <dbReference type="EMBL" id="KAB8616649.1"/>
    </source>
</evidence>
<proteinExistence type="predicted"/>